<dbReference type="GO" id="GO:0005634">
    <property type="term" value="C:nucleus"/>
    <property type="evidence" value="ECO:0007669"/>
    <property type="project" value="UniProtKB-SubCell"/>
</dbReference>
<dbReference type="PANTHER" id="PTHR47287">
    <property type="entry name" value="C2H2 AND C2HC ZINC FINGERS SUPERFAMILY PROTEIN"/>
    <property type="match status" value="1"/>
</dbReference>
<dbReference type="Proteomes" id="UP001374535">
    <property type="component" value="Chromosome 1"/>
</dbReference>
<name>A0AAQ3PAW5_VIGMU</name>
<evidence type="ECO:0000256" key="6">
    <source>
        <dbReference type="PROSITE-ProRule" id="PRU00042"/>
    </source>
</evidence>
<feature type="compositionally biased region" description="Polar residues" evidence="7">
    <location>
        <begin position="1"/>
        <end position="13"/>
    </location>
</feature>
<evidence type="ECO:0000256" key="4">
    <source>
        <dbReference type="ARBA" id="ARBA00022833"/>
    </source>
</evidence>
<keyword evidence="3 6" id="KW-0863">Zinc-finger</keyword>
<feature type="domain" description="C2H2-type" evidence="8">
    <location>
        <begin position="37"/>
        <end position="64"/>
    </location>
</feature>
<sequence>MESNGEAENSSGKVCSPSSEKPSPMKKKMKKNKKKKLCCRYCNKKFCSYQALGGHQNAHKAERAVAEREKILNMASAYDRSSYVDSNNCYGLRGKSCGVSAISMTHFKPHFGLKHDHQWSGQYTLDYVQDTIQKLQTLNAEGSGFHQHHTSYQPLTFSILGGEKPNSGSLFNTTDKEKDSAVISHNEITMMHDLNVKYSNSDEENGFSAMAADNGVVEELDLTLKIANGVMEELDLTLKI</sequence>
<organism evidence="9 10">
    <name type="scientific">Vigna mungo</name>
    <name type="common">Black gram</name>
    <name type="synonym">Phaseolus mungo</name>
    <dbReference type="NCBI Taxonomy" id="3915"/>
    <lineage>
        <taxon>Eukaryota</taxon>
        <taxon>Viridiplantae</taxon>
        <taxon>Streptophyta</taxon>
        <taxon>Embryophyta</taxon>
        <taxon>Tracheophyta</taxon>
        <taxon>Spermatophyta</taxon>
        <taxon>Magnoliopsida</taxon>
        <taxon>eudicotyledons</taxon>
        <taxon>Gunneridae</taxon>
        <taxon>Pentapetalae</taxon>
        <taxon>rosids</taxon>
        <taxon>fabids</taxon>
        <taxon>Fabales</taxon>
        <taxon>Fabaceae</taxon>
        <taxon>Papilionoideae</taxon>
        <taxon>50 kb inversion clade</taxon>
        <taxon>NPAAA clade</taxon>
        <taxon>indigoferoid/millettioid clade</taxon>
        <taxon>Phaseoleae</taxon>
        <taxon>Vigna</taxon>
    </lineage>
</organism>
<proteinExistence type="predicted"/>
<evidence type="ECO:0000259" key="8">
    <source>
        <dbReference type="PROSITE" id="PS50157"/>
    </source>
</evidence>
<evidence type="ECO:0000313" key="10">
    <source>
        <dbReference type="Proteomes" id="UP001374535"/>
    </source>
</evidence>
<dbReference type="PANTHER" id="PTHR47287:SF9">
    <property type="entry name" value="ZINC FINGER PROTEIN 4-LIKE"/>
    <property type="match status" value="1"/>
</dbReference>
<evidence type="ECO:0000313" key="9">
    <source>
        <dbReference type="EMBL" id="WVZ24250.1"/>
    </source>
</evidence>
<keyword evidence="5" id="KW-0539">Nucleus</keyword>
<dbReference type="InterPro" id="IPR013087">
    <property type="entry name" value="Znf_C2H2_type"/>
</dbReference>
<comment type="subcellular location">
    <subcellularLocation>
        <location evidence="1">Nucleus</location>
    </subcellularLocation>
</comment>
<keyword evidence="2" id="KW-0479">Metal-binding</keyword>
<dbReference type="PROSITE" id="PS50157">
    <property type="entry name" value="ZINC_FINGER_C2H2_2"/>
    <property type="match status" value="1"/>
</dbReference>
<evidence type="ECO:0000256" key="1">
    <source>
        <dbReference type="ARBA" id="ARBA00004123"/>
    </source>
</evidence>
<dbReference type="InterPro" id="IPR036236">
    <property type="entry name" value="Znf_C2H2_sf"/>
</dbReference>
<evidence type="ECO:0000256" key="2">
    <source>
        <dbReference type="ARBA" id="ARBA00022723"/>
    </source>
</evidence>
<dbReference type="GO" id="GO:0009788">
    <property type="term" value="P:negative regulation of abscisic acid-activated signaling pathway"/>
    <property type="evidence" value="ECO:0007669"/>
    <property type="project" value="InterPro"/>
</dbReference>
<dbReference type="SUPFAM" id="SSF57667">
    <property type="entry name" value="beta-beta-alpha zinc fingers"/>
    <property type="match status" value="1"/>
</dbReference>
<dbReference type="PROSITE" id="PS00028">
    <property type="entry name" value="ZINC_FINGER_C2H2_1"/>
    <property type="match status" value="1"/>
</dbReference>
<protein>
    <recommendedName>
        <fullName evidence="8">C2H2-type domain-containing protein</fullName>
    </recommendedName>
</protein>
<dbReference type="AlphaFoldDB" id="A0AAQ3PAW5"/>
<dbReference type="InterPro" id="IPR044246">
    <property type="entry name" value="ZFP3-like"/>
</dbReference>
<dbReference type="GO" id="GO:0008270">
    <property type="term" value="F:zinc ion binding"/>
    <property type="evidence" value="ECO:0007669"/>
    <property type="project" value="UniProtKB-KW"/>
</dbReference>
<dbReference type="EMBL" id="CP144700">
    <property type="protein sequence ID" value="WVZ24250.1"/>
    <property type="molecule type" value="Genomic_DNA"/>
</dbReference>
<evidence type="ECO:0000256" key="3">
    <source>
        <dbReference type="ARBA" id="ARBA00022771"/>
    </source>
</evidence>
<keyword evidence="4" id="KW-0862">Zinc</keyword>
<feature type="region of interest" description="Disordered" evidence="7">
    <location>
        <begin position="1"/>
        <end position="29"/>
    </location>
</feature>
<accession>A0AAQ3PAW5</accession>
<evidence type="ECO:0000256" key="7">
    <source>
        <dbReference type="SAM" id="MobiDB-lite"/>
    </source>
</evidence>
<keyword evidence="10" id="KW-1185">Reference proteome</keyword>
<reference evidence="9 10" key="1">
    <citation type="journal article" date="2023" name="Life. Sci Alliance">
        <title>Evolutionary insights into 3D genome organization and epigenetic landscape of Vigna mungo.</title>
        <authorList>
            <person name="Junaid A."/>
            <person name="Singh B."/>
            <person name="Bhatia S."/>
        </authorList>
    </citation>
    <scope>NUCLEOTIDE SEQUENCE [LARGE SCALE GENOMIC DNA]</scope>
    <source>
        <strain evidence="9">Urdbean</strain>
    </source>
</reference>
<gene>
    <name evidence="9" type="ORF">V8G54_002794</name>
</gene>
<evidence type="ECO:0000256" key="5">
    <source>
        <dbReference type="ARBA" id="ARBA00023242"/>
    </source>
</evidence>